<keyword evidence="2" id="KW-1185">Reference proteome</keyword>
<reference evidence="1" key="1">
    <citation type="submission" date="2021-06" db="EMBL/GenBank/DDBJ databases">
        <authorList>
            <person name="Kallberg Y."/>
            <person name="Tangrot J."/>
            <person name="Rosling A."/>
        </authorList>
    </citation>
    <scope>NUCLEOTIDE SEQUENCE</scope>
    <source>
        <strain evidence="1">UK204</strain>
    </source>
</reference>
<gene>
    <name evidence="1" type="ORF">FCALED_LOCUS13309</name>
</gene>
<evidence type="ECO:0000313" key="1">
    <source>
        <dbReference type="EMBL" id="CAG8697629.1"/>
    </source>
</evidence>
<evidence type="ECO:0000313" key="2">
    <source>
        <dbReference type="Proteomes" id="UP000789570"/>
    </source>
</evidence>
<name>A0A9N9N1I0_9GLOM</name>
<sequence>MPERMEITCKGACIEQNLNIGQENVTFDVKEASDIDESIEGQDINILSFSCTSEPQGSDPSDKEYAASDLSDMTEVNADDYAEYNALLTEIPIDLKDIYQEFPSEEYAEFMHMLTQFYVQDPLANVFIKFFNKYSNHNDHPLLSTSQTRRTFIENLNLSNFEYVFEHRTMLDGVQQLLMNKSITENFIFKYKSSIKITSNQCQYTDMYDSNWWRNVEQNLPIRAHVMPIILYAY</sequence>
<protein>
    <submittedName>
        <fullName evidence="1">12597_t:CDS:1</fullName>
    </submittedName>
</protein>
<comment type="caution">
    <text evidence="1">The sequence shown here is derived from an EMBL/GenBank/DDBJ whole genome shotgun (WGS) entry which is preliminary data.</text>
</comment>
<feature type="non-terminal residue" evidence="1">
    <location>
        <position position="234"/>
    </location>
</feature>
<dbReference type="Proteomes" id="UP000789570">
    <property type="component" value="Unassembled WGS sequence"/>
</dbReference>
<dbReference type="EMBL" id="CAJVPQ010007526">
    <property type="protein sequence ID" value="CAG8697629.1"/>
    <property type="molecule type" value="Genomic_DNA"/>
</dbReference>
<dbReference type="AlphaFoldDB" id="A0A9N9N1I0"/>
<accession>A0A9N9N1I0</accession>
<dbReference type="OrthoDB" id="2439173at2759"/>
<proteinExistence type="predicted"/>
<organism evidence="1 2">
    <name type="scientific">Funneliformis caledonium</name>
    <dbReference type="NCBI Taxonomy" id="1117310"/>
    <lineage>
        <taxon>Eukaryota</taxon>
        <taxon>Fungi</taxon>
        <taxon>Fungi incertae sedis</taxon>
        <taxon>Mucoromycota</taxon>
        <taxon>Glomeromycotina</taxon>
        <taxon>Glomeromycetes</taxon>
        <taxon>Glomerales</taxon>
        <taxon>Glomeraceae</taxon>
        <taxon>Funneliformis</taxon>
    </lineage>
</organism>